<dbReference type="Proteomes" id="UP001597344">
    <property type="component" value="Unassembled WGS sequence"/>
</dbReference>
<evidence type="ECO:0000313" key="1">
    <source>
        <dbReference type="EMBL" id="MFD2188274.1"/>
    </source>
</evidence>
<protein>
    <recommendedName>
        <fullName evidence="3">Lipoprotein</fullName>
    </recommendedName>
</protein>
<evidence type="ECO:0000313" key="2">
    <source>
        <dbReference type="Proteomes" id="UP001597344"/>
    </source>
</evidence>
<gene>
    <name evidence="1" type="ORF">ACFSJT_15830</name>
</gene>
<evidence type="ECO:0008006" key="3">
    <source>
        <dbReference type="Google" id="ProtNLM"/>
    </source>
</evidence>
<dbReference type="EMBL" id="JBHUHY010000016">
    <property type="protein sequence ID" value="MFD2188274.1"/>
    <property type="molecule type" value="Genomic_DNA"/>
</dbReference>
<proteinExistence type="predicted"/>
<keyword evidence="2" id="KW-1185">Reference proteome</keyword>
<accession>A0ABW5AZA6</accession>
<comment type="caution">
    <text evidence="1">The sequence shown here is derived from an EMBL/GenBank/DDBJ whole genome shotgun (WGS) entry which is preliminary data.</text>
</comment>
<name>A0ABW5AZA6_9FLAO</name>
<reference evidence="2" key="1">
    <citation type="journal article" date="2019" name="Int. J. Syst. Evol. Microbiol.">
        <title>The Global Catalogue of Microorganisms (GCM) 10K type strain sequencing project: providing services to taxonomists for standard genome sequencing and annotation.</title>
        <authorList>
            <consortium name="The Broad Institute Genomics Platform"/>
            <consortium name="The Broad Institute Genome Sequencing Center for Infectious Disease"/>
            <person name="Wu L."/>
            <person name="Ma J."/>
        </authorList>
    </citation>
    <scope>NUCLEOTIDE SEQUENCE [LARGE SCALE GENOMIC DNA]</scope>
    <source>
        <strain evidence="2">DT92</strain>
    </source>
</reference>
<sequence length="175" mass="20039">MYLISLFCISCYKQKKKSIEIQTQKENEIECTENGCSGTYTGAEFINGNDIAHQFSNKMSQAVGNKLKELYHDNKYKKVDFSSIKMTTKAMGSGKVIYYLFIPFSSVESKCDGYTSFDHVGGWNHTPALNRRKKELESVTMEGHNLDISEIKKTPEGLQEYWIQLKNKKTQSDCE</sequence>
<organism evidence="1 2">
    <name type="scientific">Aquimarina celericrescens</name>
    <dbReference type="NCBI Taxonomy" id="1964542"/>
    <lineage>
        <taxon>Bacteria</taxon>
        <taxon>Pseudomonadati</taxon>
        <taxon>Bacteroidota</taxon>
        <taxon>Flavobacteriia</taxon>
        <taxon>Flavobacteriales</taxon>
        <taxon>Flavobacteriaceae</taxon>
        <taxon>Aquimarina</taxon>
    </lineage>
</organism>
<dbReference type="RefSeq" id="WP_378321299.1">
    <property type="nucleotide sequence ID" value="NZ_JBHUHY010000016.1"/>
</dbReference>